<dbReference type="EMBL" id="LOWA01000018">
    <property type="protein sequence ID" value="KVE28607.1"/>
    <property type="molecule type" value="Genomic_DNA"/>
</dbReference>
<gene>
    <name evidence="3" type="ORF">WS67_07715</name>
</gene>
<dbReference type="Proteomes" id="UP000062788">
    <property type="component" value="Unassembled WGS sequence"/>
</dbReference>
<evidence type="ECO:0000256" key="1">
    <source>
        <dbReference type="ARBA" id="ARBA00023002"/>
    </source>
</evidence>
<keyword evidence="4" id="KW-1185">Reference proteome</keyword>
<evidence type="ECO:0000256" key="2">
    <source>
        <dbReference type="SAM" id="MobiDB-lite"/>
    </source>
</evidence>
<dbReference type="PANTHER" id="PTHR43157:SF31">
    <property type="entry name" value="PHOSPHATIDYLINOSITOL-GLYCAN BIOSYNTHESIS CLASS F PROTEIN"/>
    <property type="match status" value="1"/>
</dbReference>
<dbReference type="InterPro" id="IPR002347">
    <property type="entry name" value="SDR_fam"/>
</dbReference>
<dbReference type="InterPro" id="IPR036291">
    <property type="entry name" value="NAD(P)-bd_dom_sf"/>
</dbReference>
<accession>A0A103E594</accession>
<evidence type="ECO:0000313" key="3">
    <source>
        <dbReference type="EMBL" id="KVE28607.1"/>
    </source>
</evidence>
<dbReference type="SUPFAM" id="SSF51735">
    <property type="entry name" value="NAD(P)-binding Rossmann-fold domains"/>
    <property type="match status" value="1"/>
</dbReference>
<dbReference type="PRINTS" id="PR00081">
    <property type="entry name" value="GDHRDH"/>
</dbReference>
<feature type="region of interest" description="Disordered" evidence="2">
    <location>
        <begin position="308"/>
        <end position="328"/>
    </location>
</feature>
<name>A0A103E594_9BURK</name>
<dbReference type="NCBIfam" id="NF004846">
    <property type="entry name" value="PRK06197.1"/>
    <property type="match status" value="1"/>
</dbReference>
<dbReference type="Pfam" id="PF00106">
    <property type="entry name" value="adh_short"/>
    <property type="match status" value="1"/>
</dbReference>
<organism evidence="3 4">
    <name type="scientific">Burkholderia singularis</name>
    <dbReference type="NCBI Taxonomy" id="1503053"/>
    <lineage>
        <taxon>Bacteria</taxon>
        <taxon>Pseudomonadati</taxon>
        <taxon>Pseudomonadota</taxon>
        <taxon>Betaproteobacteria</taxon>
        <taxon>Burkholderiales</taxon>
        <taxon>Burkholderiaceae</taxon>
        <taxon>Burkholderia</taxon>
        <taxon>pseudomallei group</taxon>
    </lineage>
</organism>
<evidence type="ECO:0000313" key="4">
    <source>
        <dbReference type="Proteomes" id="UP000062788"/>
    </source>
</evidence>
<keyword evidence="1" id="KW-0560">Oxidoreductase</keyword>
<dbReference type="PANTHER" id="PTHR43157">
    <property type="entry name" value="PHOSPHATIDYLINOSITOL-GLYCAN BIOSYNTHESIS CLASS F PROTEIN-RELATED"/>
    <property type="match status" value="1"/>
</dbReference>
<sequence length="328" mass="35176">MHPWSEQHVPPQHGKVAVVTGANSGLGWQIAETLAAKGAQVVMGCRDTGKGEHAARTIRHQHTHALVEVMPLDLADLSSVRRFADTVIDSHGRVDILCNNAGVMFLPLRHTHDGFEMQMGTNHLGHFALTGLLLPALRKSASSRIVTMSSGFNRFGKIRLDNMLAELGYNKYRAYCDSKLANLMFTLELQRRLELAGLPILSVAAHPGYAATNLQFAGPAMENSPFGTLAMRVSNRFAAQPADVGALPAIHAATAPHLGAGAYVGPARMCETRGYPAAARIPHQARDTAMSARLWEKSGQLTGVRYLNASAPGPRGSASSGESATYVR</sequence>
<comment type="caution">
    <text evidence="3">The sequence shown here is derived from an EMBL/GenBank/DDBJ whole genome shotgun (WGS) entry which is preliminary data.</text>
</comment>
<dbReference type="Gene3D" id="3.40.50.720">
    <property type="entry name" value="NAD(P)-binding Rossmann-like Domain"/>
    <property type="match status" value="1"/>
</dbReference>
<proteinExistence type="predicted"/>
<feature type="compositionally biased region" description="Low complexity" evidence="2">
    <location>
        <begin position="309"/>
        <end position="328"/>
    </location>
</feature>
<protein>
    <submittedName>
        <fullName evidence="3">Short-chain dehydrogenase</fullName>
    </submittedName>
</protein>
<dbReference type="OrthoDB" id="109589at2"/>
<dbReference type="CDD" id="cd05327">
    <property type="entry name" value="retinol-DH_like_SDR_c_like"/>
    <property type="match status" value="1"/>
</dbReference>
<dbReference type="GO" id="GO:0016491">
    <property type="term" value="F:oxidoreductase activity"/>
    <property type="evidence" value="ECO:0007669"/>
    <property type="project" value="UniProtKB-KW"/>
</dbReference>
<dbReference type="RefSeq" id="WP_059514808.1">
    <property type="nucleotide sequence ID" value="NZ_LOWA01000018.1"/>
</dbReference>
<dbReference type="AlphaFoldDB" id="A0A103E594"/>
<reference evidence="3 4" key="1">
    <citation type="submission" date="2015-11" db="EMBL/GenBank/DDBJ databases">
        <title>Expanding the genomic diversity of Burkholderia species for the development of highly accurate diagnostics.</title>
        <authorList>
            <person name="Sahl J."/>
            <person name="Keim P."/>
            <person name="Wagner D."/>
        </authorList>
    </citation>
    <scope>NUCLEOTIDE SEQUENCE [LARGE SCALE GENOMIC DNA]</scope>
    <source>
        <strain evidence="3 4">TSV85</strain>
    </source>
</reference>